<evidence type="ECO:0000256" key="6">
    <source>
        <dbReference type="SAM" id="Phobius"/>
    </source>
</evidence>
<gene>
    <name evidence="7" type="ORF">E5K04_14095</name>
</gene>
<dbReference type="RefSeq" id="WP_136555237.1">
    <property type="nucleotide sequence ID" value="NZ_STGJ01000018.1"/>
</dbReference>
<keyword evidence="5 6" id="KW-0472">Membrane</keyword>
<dbReference type="PANTHER" id="PTHR33931:SF2">
    <property type="entry name" value="HOLIN-LIKE PROTEIN CIDA"/>
    <property type="match status" value="1"/>
</dbReference>
<proteinExistence type="predicted"/>
<dbReference type="Proteomes" id="UP000308891">
    <property type="component" value="Unassembled WGS sequence"/>
</dbReference>
<dbReference type="EMBL" id="STGJ01000018">
    <property type="protein sequence ID" value="TIC79228.1"/>
    <property type="molecule type" value="Genomic_DNA"/>
</dbReference>
<keyword evidence="4 6" id="KW-1133">Transmembrane helix</keyword>
<dbReference type="GO" id="GO:0005886">
    <property type="term" value="C:plasma membrane"/>
    <property type="evidence" value="ECO:0007669"/>
    <property type="project" value="UniProtKB-SubCell"/>
</dbReference>
<dbReference type="Pfam" id="PF03788">
    <property type="entry name" value="LrgA"/>
    <property type="match status" value="1"/>
</dbReference>
<evidence type="ECO:0000256" key="5">
    <source>
        <dbReference type="ARBA" id="ARBA00023136"/>
    </source>
</evidence>
<evidence type="ECO:0000313" key="8">
    <source>
        <dbReference type="Proteomes" id="UP000308891"/>
    </source>
</evidence>
<sequence length="116" mass="12586">MLEAVIWLLAYQLAGELAVRCFGWPLPGAVVGMVLLLLTLLARRSVPEGLQRSVPAMLGHLSLLFIPAGVGVLAWWPQLLDAGWRLVLVLLLATLLPLLGTAYLLRALLARKEGAR</sequence>
<feature type="transmembrane region" description="Helical" evidence="6">
    <location>
        <begin position="82"/>
        <end position="105"/>
    </location>
</feature>
<name>A0A4T0UKY0_9NEIS</name>
<keyword evidence="2" id="KW-1003">Cell membrane</keyword>
<evidence type="ECO:0000256" key="1">
    <source>
        <dbReference type="ARBA" id="ARBA00004651"/>
    </source>
</evidence>
<dbReference type="AlphaFoldDB" id="A0A4T0UKY0"/>
<keyword evidence="3 6" id="KW-0812">Transmembrane</keyword>
<evidence type="ECO:0000313" key="7">
    <source>
        <dbReference type="EMBL" id="TIC79228.1"/>
    </source>
</evidence>
<protein>
    <submittedName>
        <fullName evidence="7">CidA/LrgA family protein</fullName>
    </submittedName>
</protein>
<feature type="transmembrane region" description="Helical" evidence="6">
    <location>
        <begin position="24"/>
        <end position="42"/>
    </location>
</feature>
<evidence type="ECO:0000256" key="3">
    <source>
        <dbReference type="ARBA" id="ARBA00022692"/>
    </source>
</evidence>
<feature type="transmembrane region" description="Helical" evidence="6">
    <location>
        <begin position="54"/>
        <end position="76"/>
    </location>
</feature>
<reference evidence="7 8" key="1">
    <citation type="submission" date="2019-04" db="EMBL/GenBank/DDBJ databases">
        <title>Crenobacter sp. nov.</title>
        <authorList>
            <person name="Shi S."/>
        </authorList>
    </citation>
    <scope>NUCLEOTIDE SEQUENCE [LARGE SCALE GENOMIC DNA]</scope>
    <source>
        <strain evidence="7 8">GY 70310</strain>
    </source>
</reference>
<keyword evidence="8" id="KW-1185">Reference proteome</keyword>
<comment type="caution">
    <text evidence="7">The sequence shown here is derived from an EMBL/GenBank/DDBJ whole genome shotgun (WGS) entry which is preliminary data.</text>
</comment>
<evidence type="ECO:0000256" key="4">
    <source>
        <dbReference type="ARBA" id="ARBA00022989"/>
    </source>
</evidence>
<dbReference type="OrthoDB" id="385012at2"/>
<accession>A0A4T0UKY0</accession>
<dbReference type="InterPro" id="IPR005538">
    <property type="entry name" value="LrgA/CidA"/>
</dbReference>
<comment type="subcellular location">
    <subcellularLocation>
        <location evidence="1">Cell membrane</location>
        <topology evidence="1">Multi-pass membrane protein</topology>
    </subcellularLocation>
</comment>
<evidence type="ECO:0000256" key="2">
    <source>
        <dbReference type="ARBA" id="ARBA00022475"/>
    </source>
</evidence>
<dbReference type="PANTHER" id="PTHR33931">
    <property type="entry name" value="HOLIN-LIKE PROTEIN CIDA-RELATED"/>
    <property type="match status" value="1"/>
</dbReference>
<organism evidence="7 8">
    <name type="scientific">Crenobacter intestini</name>
    <dbReference type="NCBI Taxonomy" id="2563443"/>
    <lineage>
        <taxon>Bacteria</taxon>
        <taxon>Pseudomonadati</taxon>
        <taxon>Pseudomonadota</taxon>
        <taxon>Betaproteobacteria</taxon>
        <taxon>Neisseriales</taxon>
        <taxon>Neisseriaceae</taxon>
        <taxon>Crenobacter</taxon>
    </lineage>
</organism>